<reference evidence="2 3" key="2">
    <citation type="submission" date="2019-01" db="EMBL/GenBank/DDBJ databases">
        <title>The decoding of complex shrimp genome reveals the adaptation for benthos swimmer, frequently molting mechanism and breeding impact on genome.</title>
        <authorList>
            <person name="Sun Y."/>
            <person name="Gao Y."/>
            <person name="Yu Y."/>
        </authorList>
    </citation>
    <scope>NUCLEOTIDE SEQUENCE [LARGE SCALE GENOMIC DNA]</scope>
    <source>
        <tissue evidence="2">Muscle</tissue>
    </source>
</reference>
<protein>
    <recommendedName>
        <fullName evidence="1">DUF4209 domain-containing protein</fullName>
    </recommendedName>
</protein>
<gene>
    <name evidence="2" type="ORF">C7M84_013812</name>
</gene>
<sequence>MFGCYGCGKIKSSVMVLLWIKSQDTFLSREVKKFIHTVTPDLSLIPSGADYIWIDPDNGIAWGKLEDVFGNIKEENGSKAWFFEAIKQLPPLFRECYCMLQNVYPAAYDTLLKPFLEWTHQEKDIQLTIKQISKESSPGDHLVALLTITALVERALGNVMLLKCKQVPFLLKDLLATPELDELIGKVKVQLLIVMLGSVLGLNLRNIAWHGFLSPHETSQAFVATIIFILADCGRILKNTNKIKNIPCRPHVTFEEASYLSSVFDNMTVPKKAVLEEVIMNSSFVPTVMYPAWKKALELLEEEQ</sequence>
<dbReference type="Pfam" id="PF13910">
    <property type="entry name" value="DUF4209"/>
    <property type="match status" value="1"/>
</dbReference>
<comment type="caution">
    <text evidence="2">The sequence shown here is derived from an EMBL/GenBank/DDBJ whole genome shotgun (WGS) entry which is preliminary data.</text>
</comment>
<dbReference type="EMBL" id="QCYY01002722">
    <property type="protein sequence ID" value="ROT68079.1"/>
    <property type="molecule type" value="Genomic_DNA"/>
</dbReference>
<proteinExistence type="predicted"/>
<evidence type="ECO:0000313" key="3">
    <source>
        <dbReference type="Proteomes" id="UP000283509"/>
    </source>
</evidence>
<evidence type="ECO:0000313" key="2">
    <source>
        <dbReference type="EMBL" id="ROT68079.1"/>
    </source>
</evidence>
<dbReference type="InterPro" id="IPR039635">
    <property type="entry name" value="ERMARD"/>
</dbReference>
<dbReference type="STRING" id="6689.A0A3R7SN60"/>
<name>A0A3R7SN60_PENVA</name>
<dbReference type="OrthoDB" id="49386at2759"/>
<evidence type="ECO:0000259" key="1">
    <source>
        <dbReference type="Pfam" id="PF13910"/>
    </source>
</evidence>
<dbReference type="AlphaFoldDB" id="A0A3R7SN60"/>
<dbReference type="InterPro" id="IPR025209">
    <property type="entry name" value="DUF4209"/>
</dbReference>
<organism evidence="2 3">
    <name type="scientific">Penaeus vannamei</name>
    <name type="common">Whiteleg shrimp</name>
    <name type="synonym">Litopenaeus vannamei</name>
    <dbReference type="NCBI Taxonomy" id="6689"/>
    <lineage>
        <taxon>Eukaryota</taxon>
        <taxon>Metazoa</taxon>
        <taxon>Ecdysozoa</taxon>
        <taxon>Arthropoda</taxon>
        <taxon>Crustacea</taxon>
        <taxon>Multicrustacea</taxon>
        <taxon>Malacostraca</taxon>
        <taxon>Eumalacostraca</taxon>
        <taxon>Eucarida</taxon>
        <taxon>Decapoda</taxon>
        <taxon>Dendrobranchiata</taxon>
        <taxon>Penaeoidea</taxon>
        <taxon>Penaeidae</taxon>
        <taxon>Penaeus</taxon>
    </lineage>
</organism>
<reference evidence="2 3" key="1">
    <citation type="submission" date="2018-04" db="EMBL/GenBank/DDBJ databases">
        <authorList>
            <person name="Zhang X."/>
            <person name="Yuan J."/>
            <person name="Li F."/>
            <person name="Xiang J."/>
        </authorList>
    </citation>
    <scope>NUCLEOTIDE SEQUENCE [LARGE SCALE GENOMIC DNA]</scope>
    <source>
        <tissue evidence="2">Muscle</tissue>
    </source>
</reference>
<accession>A0A3R7SN60</accession>
<dbReference type="PANTHER" id="PTHR31701:SF2">
    <property type="entry name" value="ENDOPLASMIC RETICULUM MEMBRANE-ASSOCIATED RNA DEGRADATION PROTEIN"/>
    <property type="match status" value="1"/>
</dbReference>
<feature type="domain" description="DUF4209" evidence="1">
    <location>
        <begin position="152"/>
        <end position="231"/>
    </location>
</feature>
<dbReference type="PANTHER" id="PTHR31701">
    <property type="entry name" value="ENDOPLASMIC RETICULUM MEMBRANE-ASSOCIATED RNA DEGRADATION PROTEIN"/>
    <property type="match status" value="1"/>
</dbReference>
<keyword evidence="3" id="KW-1185">Reference proteome</keyword>
<dbReference type="Proteomes" id="UP000283509">
    <property type="component" value="Unassembled WGS sequence"/>
</dbReference>